<dbReference type="EMBL" id="BAAATM010000008">
    <property type="protein sequence ID" value="GAA2528964.1"/>
    <property type="molecule type" value="Genomic_DNA"/>
</dbReference>
<evidence type="ECO:0000313" key="2">
    <source>
        <dbReference type="EMBL" id="GAA2528964.1"/>
    </source>
</evidence>
<proteinExistence type="predicted"/>
<feature type="compositionally biased region" description="Gly residues" evidence="1">
    <location>
        <begin position="76"/>
        <end position="85"/>
    </location>
</feature>
<name>A0ABN3NP08_9ACTN</name>
<organism evidence="2 3">
    <name type="scientific">Streptomyces levis</name>
    <dbReference type="NCBI Taxonomy" id="285566"/>
    <lineage>
        <taxon>Bacteria</taxon>
        <taxon>Bacillati</taxon>
        <taxon>Actinomycetota</taxon>
        <taxon>Actinomycetes</taxon>
        <taxon>Kitasatosporales</taxon>
        <taxon>Streptomycetaceae</taxon>
        <taxon>Streptomyces</taxon>
    </lineage>
</organism>
<keyword evidence="3" id="KW-1185">Reference proteome</keyword>
<dbReference type="Proteomes" id="UP001501095">
    <property type="component" value="Unassembled WGS sequence"/>
</dbReference>
<accession>A0ABN3NP08</accession>
<protein>
    <submittedName>
        <fullName evidence="2">Uncharacterized protein</fullName>
    </submittedName>
</protein>
<comment type="caution">
    <text evidence="2">The sequence shown here is derived from an EMBL/GenBank/DDBJ whole genome shotgun (WGS) entry which is preliminary data.</text>
</comment>
<evidence type="ECO:0000313" key="3">
    <source>
        <dbReference type="Proteomes" id="UP001501095"/>
    </source>
</evidence>
<reference evidence="2 3" key="1">
    <citation type="journal article" date="2019" name="Int. J. Syst. Evol. Microbiol.">
        <title>The Global Catalogue of Microorganisms (GCM) 10K type strain sequencing project: providing services to taxonomists for standard genome sequencing and annotation.</title>
        <authorList>
            <consortium name="The Broad Institute Genomics Platform"/>
            <consortium name="The Broad Institute Genome Sequencing Center for Infectious Disease"/>
            <person name="Wu L."/>
            <person name="Ma J."/>
        </authorList>
    </citation>
    <scope>NUCLEOTIDE SEQUENCE [LARGE SCALE GENOMIC DNA]</scope>
    <source>
        <strain evidence="2 3">JCM 6924</strain>
    </source>
</reference>
<sequence>MLGSVLTCEWDVDRNRVRCSMATTHWLGDPPAEHDPLTAWALSRLAATVAEDARLDAVVEIACEEREFEPELEGRFGAGTTGGGRQSWAAAAPGRSWGASD</sequence>
<gene>
    <name evidence="2" type="ORF">GCM10010423_24750</name>
</gene>
<evidence type="ECO:0000256" key="1">
    <source>
        <dbReference type="SAM" id="MobiDB-lite"/>
    </source>
</evidence>
<feature type="region of interest" description="Disordered" evidence="1">
    <location>
        <begin position="72"/>
        <end position="101"/>
    </location>
</feature>